<accession>A0A1I7X8Z8</accession>
<keyword evidence="1" id="KW-1185">Reference proteome</keyword>
<dbReference type="WBParaSite" id="Hba_13872">
    <property type="protein sequence ID" value="Hba_13872"/>
    <property type="gene ID" value="Hba_13872"/>
</dbReference>
<sequence>MFTVLPDTPHIISAKEDTFIIIVNRNVFQSSKEVLKTSVSMLLISTALFRRKEYTIHTRTFDCLTRSYPIVYARRAQGQNMGYGILSGMFGFNMNVNYQPMVGWGFNSNLGVQTPWFTFIPYTNSYPMTFQNTYISPYFPSSWNSRSEDQNAGN</sequence>
<dbReference type="AlphaFoldDB" id="A0A1I7X8Z8"/>
<evidence type="ECO:0000313" key="1">
    <source>
        <dbReference type="Proteomes" id="UP000095283"/>
    </source>
</evidence>
<protein>
    <submittedName>
        <fullName evidence="2">Uncharacterized protein</fullName>
    </submittedName>
</protein>
<organism evidence="1 2">
    <name type="scientific">Heterorhabditis bacteriophora</name>
    <name type="common">Entomopathogenic nematode worm</name>
    <dbReference type="NCBI Taxonomy" id="37862"/>
    <lineage>
        <taxon>Eukaryota</taxon>
        <taxon>Metazoa</taxon>
        <taxon>Ecdysozoa</taxon>
        <taxon>Nematoda</taxon>
        <taxon>Chromadorea</taxon>
        <taxon>Rhabditida</taxon>
        <taxon>Rhabditina</taxon>
        <taxon>Rhabditomorpha</taxon>
        <taxon>Strongyloidea</taxon>
        <taxon>Heterorhabditidae</taxon>
        <taxon>Heterorhabditis</taxon>
    </lineage>
</organism>
<name>A0A1I7X8Z8_HETBA</name>
<proteinExistence type="predicted"/>
<dbReference type="Proteomes" id="UP000095283">
    <property type="component" value="Unplaced"/>
</dbReference>
<reference evidence="2" key="1">
    <citation type="submission" date="2016-11" db="UniProtKB">
        <authorList>
            <consortium name="WormBaseParasite"/>
        </authorList>
    </citation>
    <scope>IDENTIFICATION</scope>
</reference>
<evidence type="ECO:0000313" key="2">
    <source>
        <dbReference type="WBParaSite" id="Hba_13872"/>
    </source>
</evidence>